<protein>
    <submittedName>
        <fullName evidence="2">HNH endonuclease</fullName>
    </submittedName>
</protein>
<dbReference type="GO" id="GO:0004519">
    <property type="term" value="F:endonuclease activity"/>
    <property type="evidence" value="ECO:0007669"/>
    <property type="project" value="UniProtKB-KW"/>
</dbReference>
<dbReference type="EMBL" id="NJBA01000004">
    <property type="protein sequence ID" value="OWP50260.1"/>
    <property type="molecule type" value="Genomic_DNA"/>
</dbReference>
<proteinExistence type="predicted"/>
<dbReference type="InterPro" id="IPR003615">
    <property type="entry name" value="HNH_nuc"/>
</dbReference>
<dbReference type="InterPro" id="IPR002711">
    <property type="entry name" value="HNH"/>
</dbReference>
<name>A0A2D0ADU7_PSENT</name>
<keyword evidence="2" id="KW-0540">Nuclease</keyword>
<dbReference type="SMART" id="SM00507">
    <property type="entry name" value="HNHc"/>
    <property type="match status" value="1"/>
</dbReference>
<gene>
    <name evidence="2" type="ORF">CEG18_11940</name>
</gene>
<dbReference type="AlphaFoldDB" id="A0A2D0ADU7"/>
<comment type="caution">
    <text evidence="2">The sequence shown here is derived from an EMBL/GenBank/DDBJ whole genome shotgun (WGS) entry which is preliminary data.</text>
</comment>
<evidence type="ECO:0000313" key="2">
    <source>
        <dbReference type="EMBL" id="OWP50260.1"/>
    </source>
</evidence>
<reference evidence="2 3" key="1">
    <citation type="submission" date="2017-06" db="EMBL/GenBank/DDBJ databases">
        <title>Draft genome of Pseudomonas nitroreducens DF05.</title>
        <authorList>
            <person name="Iyer R."/>
        </authorList>
    </citation>
    <scope>NUCLEOTIDE SEQUENCE [LARGE SCALE GENOMIC DNA]</scope>
    <source>
        <strain evidence="2 3">DF05</strain>
    </source>
</reference>
<dbReference type="Proteomes" id="UP000198145">
    <property type="component" value="Unassembled WGS sequence"/>
</dbReference>
<sequence length="147" mass="16738">MPRAPASVCSKPNCLRLAVAGGTRCAEHQAQHEEERAAYLKQAHKDYNTRRPASDGFYWTNRWKLKSEQYRAAHPLCEECDRIGLVVESTMVDHVIPYRERPDLGLEDSNLRALCWQCHNRIGKKVREKDCGKAEVVAVAPRVPRIG</sequence>
<feature type="domain" description="HNH nuclease" evidence="1">
    <location>
        <begin position="64"/>
        <end position="120"/>
    </location>
</feature>
<evidence type="ECO:0000313" key="3">
    <source>
        <dbReference type="Proteomes" id="UP000198145"/>
    </source>
</evidence>
<dbReference type="GO" id="GO:0008270">
    <property type="term" value="F:zinc ion binding"/>
    <property type="evidence" value="ECO:0007669"/>
    <property type="project" value="InterPro"/>
</dbReference>
<organism evidence="2 3">
    <name type="scientific">Pseudomonas nitroreducens</name>
    <dbReference type="NCBI Taxonomy" id="46680"/>
    <lineage>
        <taxon>Bacteria</taxon>
        <taxon>Pseudomonadati</taxon>
        <taxon>Pseudomonadota</taxon>
        <taxon>Gammaproteobacteria</taxon>
        <taxon>Pseudomonadales</taxon>
        <taxon>Pseudomonadaceae</taxon>
        <taxon>Pseudomonas</taxon>
    </lineage>
</organism>
<dbReference type="Gene3D" id="1.10.30.50">
    <property type="match status" value="1"/>
</dbReference>
<dbReference type="RefSeq" id="WP_088417686.1">
    <property type="nucleotide sequence ID" value="NZ_NJBA01000004.1"/>
</dbReference>
<keyword evidence="2" id="KW-0378">Hydrolase</keyword>
<evidence type="ECO:0000259" key="1">
    <source>
        <dbReference type="SMART" id="SM00507"/>
    </source>
</evidence>
<accession>A0A2D0ADU7</accession>
<keyword evidence="2" id="KW-0255">Endonuclease</keyword>
<dbReference type="GO" id="GO:0003676">
    <property type="term" value="F:nucleic acid binding"/>
    <property type="evidence" value="ECO:0007669"/>
    <property type="project" value="InterPro"/>
</dbReference>
<dbReference type="CDD" id="cd00085">
    <property type="entry name" value="HNHc"/>
    <property type="match status" value="1"/>
</dbReference>
<dbReference type="Pfam" id="PF01844">
    <property type="entry name" value="HNH"/>
    <property type="match status" value="1"/>
</dbReference>